<dbReference type="Pfam" id="PF00754">
    <property type="entry name" value="F5_F8_type_C"/>
    <property type="match status" value="2"/>
</dbReference>
<feature type="compositionally biased region" description="Basic and acidic residues" evidence="4">
    <location>
        <begin position="793"/>
        <end position="802"/>
    </location>
</feature>
<dbReference type="Proteomes" id="UP001496720">
    <property type="component" value="Unassembled WGS sequence"/>
</dbReference>
<accession>A0ABV1SW70</accession>
<comment type="caution">
    <text evidence="7">The sequence shown here is derived from an EMBL/GenBank/DDBJ whole genome shotgun (WGS) entry which is preliminary data.</text>
</comment>
<dbReference type="SUPFAM" id="SSF51445">
    <property type="entry name" value="(Trans)glycosidases"/>
    <property type="match status" value="1"/>
</dbReference>
<dbReference type="InterPro" id="IPR000421">
    <property type="entry name" value="FA58C"/>
</dbReference>
<evidence type="ECO:0000313" key="8">
    <source>
        <dbReference type="Proteomes" id="UP001496720"/>
    </source>
</evidence>
<dbReference type="SUPFAM" id="SSF49303">
    <property type="entry name" value="beta-Galactosidase/glucuronidase domain"/>
    <property type="match status" value="3"/>
</dbReference>
<gene>
    <name evidence="7" type="ORF">ABT188_13340</name>
</gene>
<evidence type="ECO:0000256" key="4">
    <source>
        <dbReference type="SAM" id="MobiDB-lite"/>
    </source>
</evidence>
<dbReference type="Gene3D" id="3.20.20.80">
    <property type="entry name" value="Glycosidases"/>
    <property type="match status" value="1"/>
</dbReference>
<keyword evidence="8" id="KW-1185">Reference proteome</keyword>
<dbReference type="InterPro" id="IPR017853">
    <property type="entry name" value="GH"/>
</dbReference>
<feature type="region of interest" description="Disordered" evidence="4">
    <location>
        <begin position="785"/>
        <end position="810"/>
    </location>
</feature>
<dbReference type="InterPro" id="IPR043534">
    <property type="entry name" value="EBDG/EBM"/>
</dbReference>
<dbReference type="Gene3D" id="2.60.120.260">
    <property type="entry name" value="Galactose-binding domain-like"/>
    <property type="match status" value="4"/>
</dbReference>
<dbReference type="SUPFAM" id="SSF49785">
    <property type="entry name" value="Galactose-binding domain-like"/>
    <property type="match status" value="4"/>
</dbReference>
<keyword evidence="5" id="KW-0732">Signal</keyword>
<dbReference type="InterPro" id="IPR008979">
    <property type="entry name" value="Galactose-bd-like_sf"/>
</dbReference>
<dbReference type="InterPro" id="IPR041351">
    <property type="entry name" value="Ig_GlcNase"/>
</dbReference>
<feature type="signal peptide" evidence="5">
    <location>
        <begin position="1"/>
        <end position="39"/>
    </location>
</feature>
<dbReference type="PROSITE" id="PS50022">
    <property type="entry name" value="FA58C_3"/>
    <property type="match status" value="3"/>
</dbReference>
<dbReference type="Pfam" id="PF18368">
    <property type="entry name" value="Ig_GlcNase"/>
    <property type="match status" value="1"/>
</dbReference>
<dbReference type="InterPro" id="IPR006102">
    <property type="entry name" value="Ig-like_GH2"/>
</dbReference>
<protein>
    <submittedName>
        <fullName evidence="7">Discoidin domain-containing protein</fullName>
    </submittedName>
</protein>
<feature type="domain" description="F5/8 type C" evidence="6">
    <location>
        <begin position="623"/>
        <end position="753"/>
    </location>
</feature>
<keyword evidence="3" id="KW-0326">Glycosidase</keyword>
<dbReference type="RefSeq" id="WP_352147326.1">
    <property type="nucleotide sequence ID" value="NZ_JBEOZY010000010.1"/>
</dbReference>
<evidence type="ECO:0000259" key="6">
    <source>
        <dbReference type="PROSITE" id="PS50022"/>
    </source>
</evidence>
<organism evidence="7 8">
    <name type="scientific">Streptomyces violaceorubidus</name>
    <dbReference type="NCBI Taxonomy" id="284042"/>
    <lineage>
        <taxon>Bacteria</taxon>
        <taxon>Bacillati</taxon>
        <taxon>Actinomycetota</taxon>
        <taxon>Actinomycetes</taxon>
        <taxon>Kitasatosporales</taxon>
        <taxon>Streptomycetaceae</taxon>
        <taxon>Streptomyces</taxon>
    </lineage>
</organism>
<dbReference type="InterPro" id="IPR013783">
    <property type="entry name" value="Ig-like_fold"/>
</dbReference>
<dbReference type="Gene3D" id="2.60.40.10">
    <property type="entry name" value="Immunoglobulins"/>
    <property type="match status" value="3"/>
</dbReference>
<feature type="region of interest" description="Disordered" evidence="4">
    <location>
        <begin position="646"/>
        <end position="667"/>
    </location>
</feature>
<evidence type="ECO:0000256" key="3">
    <source>
        <dbReference type="ARBA" id="ARBA00023295"/>
    </source>
</evidence>
<comment type="similarity">
    <text evidence="1">Belongs to the glycosyl hydrolase 2 family.</text>
</comment>
<reference evidence="7 8" key="1">
    <citation type="submission" date="2024-06" db="EMBL/GenBank/DDBJ databases">
        <title>The Natural Products Discovery Center: Release of the First 8490 Sequenced Strains for Exploring Actinobacteria Biosynthetic Diversity.</title>
        <authorList>
            <person name="Kalkreuter E."/>
            <person name="Kautsar S.A."/>
            <person name="Yang D."/>
            <person name="Bader C.D."/>
            <person name="Teijaro C.N."/>
            <person name="Fluegel L."/>
            <person name="Davis C.M."/>
            <person name="Simpson J.R."/>
            <person name="Lauterbach L."/>
            <person name="Steele A.D."/>
            <person name="Gui C."/>
            <person name="Meng S."/>
            <person name="Li G."/>
            <person name="Viehrig K."/>
            <person name="Ye F."/>
            <person name="Su P."/>
            <person name="Kiefer A.F."/>
            <person name="Nichols A."/>
            <person name="Cepeda A.J."/>
            <person name="Yan W."/>
            <person name="Fan B."/>
            <person name="Jiang Y."/>
            <person name="Adhikari A."/>
            <person name="Zheng C.-J."/>
            <person name="Schuster L."/>
            <person name="Cowan T.M."/>
            <person name="Smanski M.J."/>
            <person name="Chevrette M.G."/>
            <person name="De Carvalho L.P.S."/>
            <person name="Shen B."/>
        </authorList>
    </citation>
    <scope>NUCLEOTIDE SEQUENCE [LARGE SCALE GENOMIC DNA]</scope>
    <source>
        <strain evidence="7 8">NPDC001615</strain>
    </source>
</reference>
<feature type="domain" description="F5/8 type C" evidence="6">
    <location>
        <begin position="764"/>
        <end position="859"/>
    </location>
</feature>
<dbReference type="Pfam" id="PF00703">
    <property type="entry name" value="Glyco_hydro_2"/>
    <property type="match status" value="1"/>
</dbReference>
<dbReference type="InterPro" id="IPR036156">
    <property type="entry name" value="Beta-gal/glucu_dom_sf"/>
</dbReference>
<dbReference type="Pfam" id="PF22633">
    <property type="entry name" value="F5_F8_type_C_2"/>
    <property type="match status" value="1"/>
</dbReference>
<dbReference type="Pfam" id="PF22666">
    <property type="entry name" value="Glyco_hydro_2_N2"/>
    <property type="match status" value="1"/>
</dbReference>
<dbReference type="PANTHER" id="PTHR43536">
    <property type="entry name" value="MANNOSYLGLYCOPROTEIN ENDO-BETA-MANNOSIDASE"/>
    <property type="match status" value="1"/>
</dbReference>
<dbReference type="InterPro" id="IPR006311">
    <property type="entry name" value="TAT_signal"/>
</dbReference>
<proteinExistence type="inferred from homology"/>
<dbReference type="PANTHER" id="PTHR43536:SF1">
    <property type="entry name" value="MANNOSYLGLYCOPROTEIN ENDO-BETA-MANNOSIDASE"/>
    <property type="match status" value="1"/>
</dbReference>
<evidence type="ECO:0000256" key="5">
    <source>
        <dbReference type="SAM" id="SignalP"/>
    </source>
</evidence>
<keyword evidence="2" id="KW-0378">Hydrolase</keyword>
<feature type="chain" id="PRO_5045414237" evidence="5">
    <location>
        <begin position="40"/>
        <end position="1372"/>
    </location>
</feature>
<evidence type="ECO:0000256" key="1">
    <source>
        <dbReference type="ARBA" id="ARBA00007401"/>
    </source>
</evidence>
<dbReference type="EMBL" id="JBEOZY010000010">
    <property type="protein sequence ID" value="MER6165537.1"/>
    <property type="molecule type" value="Genomic_DNA"/>
</dbReference>
<dbReference type="PROSITE" id="PS51318">
    <property type="entry name" value="TAT"/>
    <property type="match status" value="1"/>
</dbReference>
<evidence type="ECO:0000313" key="7">
    <source>
        <dbReference type="EMBL" id="MER6165537.1"/>
    </source>
</evidence>
<dbReference type="InterPro" id="IPR054593">
    <property type="entry name" value="Beta-mannosidase-like_N2"/>
</dbReference>
<evidence type="ECO:0000256" key="2">
    <source>
        <dbReference type="ARBA" id="ARBA00022801"/>
    </source>
</evidence>
<name>A0ABV1SW70_9ACTN</name>
<sequence>MADQPSPPHRPSRRTVVTRGSTLLAGFGLGAVLPASAGAAVRTATPSATASAAGSAAASAGSGPVELAGHRPVRASSQDYAPTPAGFVTDALPGRGVRGTGWRAEAGDPQWIEVDLEADCRVDRVRLTFEADASDPVFTPPSSGNPRSGTTGEEILSSYATEFTVETSRDRAAWSSVYRTTAGTGGTVDIPLPKPVTARWVRMTSRRRSSPLPLGLNGFEVYGTAPHPRPAATGWTDWGTHHGAAPRLTVADDGTVPLESGWTLTLDDWAGGEGPALSKSGVDTSRWLPATVPGTVLASLVEQGKLPDPVAGLNNLRVPEALSRHSWWYRRAFALPKGLRTGAGRHVWLEFDGVNHKAEIWLNGHRVGEVVSPFARSAHDVSDFLAAEGDNALAVRIAPQPVPGSPGDKGPAGEAWVDAGANTMNRNSPTYLASSGWDWMPAVRDRAAGIWNHVRLRSTGHLVIGDPRVDTVLPALPDLSVAELTVTVPVRNADTRDHEATVAAAFGDVRVSRTVTVPAGTSLDVVFTPGAFAALRVKNPDLWWPNGLGEPTLHELTLTVRSGGAESDRRTTHFGMRQFGYAYDTPLKFTPSSDAYTQSVPLGARRARYVRVRCLSRATGWGSSLWTLSVLDSARPGTDLALHAPATASSQDEDGHGPANATDGDAGTRWSSAFADDQWIRVDLGSTQSFDRVDLTWEQAYALTFVVQVSEDGEQWSDAASVDNTAVPLPFNTADASLRVTDFEARTARYVRLSCGIRNTSWGNSLWAFAVVDSAAPGTDLALRRKTTASSAEDGHAAEHATDGNPGTRWSSAYEDHQWIQVDLGAPRRFDRVAVVWEQAYPKTYTVQTSDDGETWSDVTTVSNTPDPLKISVNGVRVLVRGGNWGWDELLRRMPAERMDAAVRMHRAMNFTMIRNWVASSNREEFYAACDRHGILVWNDFPNAWSMDPPDHEAFVSAARDTVLRYRLHPSVAVWCGANEGNPPAAIDQGMRGAVEDQAPGILYQNNSAGGIVNGGGPYGYVEPERYFDPSTYGTKDFGFHTEIGMPVVSTAESLRAMIGEDGPEWPIGKAWYHHDWSERGNQAPQNYRAAIEKRLGTARDLDDFSRKAQFVNYENFRAMFEAWNAHLWDNASGLMLWMSHPAWHSTVWQTYDYDFDVNGAYFGCRTACEPLHVQADPVNWQVIAVNHSRAALKDARVTAETYDLSGRRIASARQARLDVAPAASAKAFTVPPGDDLPDLHLLRLTLTGAGGEVLSRNTYWRSRTPESLRGLDQVRARLSASLSPVSREGERRRATATVRNRGTAVAAMVRLSLLDQDGARILPTLYDDNYLWLLPGETRTVALSWPASAQPSGRTRLRVEGYNTPPVTVRG</sequence>
<feature type="domain" description="F5/8 type C" evidence="6">
    <location>
        <begin position="53"/>
        <end position="224"/>
    </location>
</feature>